<dbReference type="AlphaFoldDB" id="A0A843W6D9"/>
<protein>
    <submittedName>
        <fullName evidence="1">Uncharacterized protein</fullName>
    </submittedName>
</protein>
<gene>
    <name evidence="1" type="ORF">Taro_034022</name>
</gene>
<accession>A0A843W6D9</accession>
<reference evidence="1" key="1">
    <citation type="submission" date="2017-07" db="EMBL/GenBank/DDBJ databases">
        <title>Taro Niue Genome Assembly and Annotation.</title>
        <authorList>
            <person name="Atibalentja N."/>
            <person name="Keating K."/>
            <person name="Fields C.J."/>
        </authorList>
    </citation>
    <scope>NUCLEOTIDE SEQUENCE</scope>
    <source>
        <strain evidence="1">Niue_2</strain>
        <tissue evidence="1">Leaf</tissue>
    </source>
</reference>
<dbReference type="Proteomes" id="UP000652761">
    <property type="component" value="Unassembled WGS sequence"/>
</dbReference>
<sequence length="165" mass="17625">MSPLPPNEGFRYACFAAENGHLNVEAGGERSKDETGVSSSVCAGPRVHVPPLSPALVSSPWLDGSGWTEKEKKRLRRCVKAAVKGFSIGAGLKGGLALFAILSRLRSRRSTGSPRKPGSITNSEAILAALKDTLRYGLFLGTFAGTFVSLDELIAALWGQKRWVL</sequence>
<organism evidence="1 2">
    <name type="scientific">Colocasia esculenta</name>
    <name type="common">Wild taro</name>
    <name type="synonym">Arum esculentum</name>
    <dbReference type="NCBI Taxonomy" id="4460"/>
    <lineage>
        <taxon>Eukaryota</taxon>
        <taxon>Viridiplantae</taxon>
        <taxon>Streptophyta</taxon>
        <taxon>Embryophyta</taxon>
        <taxon>Tracheophyta</taxon>
        <taxon>Spermatophyta</taxon>
        <taxon>Magnoliopsida</taxon>
        <taxon>Liliopsida</taxon>
        <taxon>Araceae</taxon>
        <taxon>Aroideae</taxon>
        <taxon>Colocasieae</taxon>
        <taxon>Colocasia</taxon>
    </lineage>
</organism>
<name>A0A843W6D9_COLES</name>
<comment type="caution">
    <text evidence="1">The sequence shown here is derived from an EMBL/GenBank/DDBJ whole genome shotgun (WGS) entry which is preliminary data.</text>
</comment>
<dbReference type="PANTHER" id="PTHR12459">
    <property type="entry name" value="TRANSMEMBRANE PROTEIN 135-RELATED"/>
    <property type="match status" value="1"/>
</dbReference>
<dbReference type="InterPro" id="IPR026749">
    <property type="entry name" value="Tmem135"/>
</dbReference>
<proteinExistence type="predicted"/>
<evidence type="ECO:0000313" key="2">
    <source>
        <dbReference type="Proteomes" id="UP000652761"/>
    </source>
</evidence>
<dbReference type="OrthoDB" id="291792at2759"/>
<evidence type="ECO:0000313" key="1">
    <source>
        <dbReference type="EMBL" id="MQM01271.1"/>
    </source>
</evidence>
<dbReference type="EMBL" id="NMUH01002647">
    <property type="protein sequence ID" value="MQM01271.1"/>
    <property type="molecule type" value="Genomic_DNA"/>
</dbReference>
<dbReference type="PANTHER" id="PTHR12459:SF15">
    <property type="entry name" value="TRANSMEMBRANE PROTEIN 135"/>
    <property type="match status" value="1"/>
</dbReference>
<keyword evidence="2" id="KW-1185">Reference proteome</keyword>